<keyword evidence="1" id="KW-0472">Membrane</keyword>
<keyword evidence="1" id="KW-1133">Transmembrane helix</keyword>
<accession>A0ABX0K269</accession>
<keyword evidence="1" id="KW-0812">Transmembrane</keyword>
<comment type="caution">
    <text evidence="2">The sequence shown here is derived from an EMBL/GenBank/DDBJ whole genome shotgun (WGS) entry which is preliminary data.</text>
</comment>
<keyword evidence="3" id="KW-1185">Reference proteome</keyword>
<gene>
    <name evidence="2" type="ORF">GOB81_12055</name>
</gene>
<evidence type="ECO:0000313" key="3">
    <source>
        <dbReference type="Proteomes" id="UP000631653"/>
    </source>
</evidence>
<evidence type="ECO:0008006" key="4">
    <source>
        <dbReference type="Google" id="ProtNLM"/>
    </source>
</evidence>
<evidence type="ECO:0000256" key="1">
    <source>
        <dbReference type="SAM" id="Phobius"/>
    </source>
</evidence>
<sequence length="149" mass="16526">MVDVPHTAGQQDSGKTVYTFPGRSLLDRQEAARYLGITPLRLRLLEIGRCGPVPLSPGRYRTDALDVYRSELFLKAHLPVEEANRRAVRALSRTDAQDAPLDPFVNMATRHDLLDVGMFIGGRAGIFCGLIMIVLSHTPLSHVLTHVLR</sequence>
<dbReference type="Proteomes" id="UP000631653">
    <property type="component" value="Unassembled WGS sequence"/>
</dbReference>
<name>A0ABX0K269_9PROT</name>
<protein>
    <recommendedName>
        <fullName evidence="4">DNA-binding protein</fullName>
    </recommendedName>
</protein>
<reference evidence="2 3" key="1">
    <citation type="journal article" date="2020" name="Int. J. Syst. Evol. Microbiol.">
        <title>Novel acetic acid bacteria from cider fermentations: Acetobacter conturbans sp. nov. and Acetobacter fallax sp. nov.</title>
        <authorList>
            <person name="Sombolestani A.S."/>
            <person name="Cleenwerck I."/>
            <person name="Cnockaert M."/>
            <person name="Borremans W."/>
            <person name="Wieme A.D."/>
            <person name="De Vuyst L."/>
            <person name="Vandamme P."/>
        </authorList>
    </citation>
    <scope>NUCLEOTIDE SEQUENCE [LARGE SCALE GENOMIC DNA]</scope>
    <source>
        <strain evidence="2 3">LMG 1627</strain>
    </source>
</reference>
<feature type="transmembrane region" description="Helical" evidence="1">
    <location>
        <begin position="113"/>
        <end position="135"/>
    </location>
</feature>
<evidence type="ECO:0000313" key="2">
    <source>
        <dbReference type="EMBL" id="NHN89355.1"/>
    </source>
</evidence>
<organism evidence="2 3">
    <name type="scientific">Acetobacter conturbans</name>
    <dbReference type="NCBI Taxonomy" id="1737472"/>
    <lineage>
        <taxon>Bacteria</taxon>
        <taxon>Pseudomonadati</taxon>
        <taxon>Pseudomonadota</taxon>
        <taxon>Alphaproteobacteria</taxon>
        <taxon>Acetobacterales</taxon>
        <taxon>Acetobacteraceae</taxon>
        <taxon>Acetobacter</taxon>
    </lineage>
</organism>
<dbReference type="EMBL" id="WOSY01000011">
    <property type="protein sequence ID" value="NHN89355.1"/>
    <property type="molecule type" value="Genomic_DNA"/>
</dbReference>
<proteinExistence type="predicted"/>